<evidence type="ECO:0000259" key="2">
    <source>
        <dbReference type="PROSITE" id="PS50103"/>
    </source>
</evidence>
<gene>
    <name evidence="3" type="ORF">BT62DRAFT_928592</name>
</gene>
<feature type="domain" description="C3H1-type" evidence="2">
    <location>
        <begin position="156"/>
        <end position="182"/>
    </location>
</feature>
<name>A0A9P8AXE0_9AGAR</name>
<dbReference type="PROSITE" id="PS50103">
    <property type="entry name" value="ZF_C3H1"/>
    <property type="match status" value="1"/>
</dbReference>
<feature type="zinc finger region" description="C3H1-type" evidence="1">
    <location>
        <begin position="156"/>
        <end position="182"/>
    </location>
</feature>
<accession>A0A9P8AXE0</accession>
<reference evidence="3" key="1">
    <citation type="submission" date="2020-11" db="EMBL/GenBank/DDBJ databases">
        <title>Adaptations for nitrogen fixation in a non-lichenized fungal sporocarp promotes dispersal by wood-feeding termites.</title>
        <authorList>
            <consortium name="DOE Joint Genome Institute"/>
            <person name="Koch R.A."/>
            <person name="Yoon G."/>
            <person name="Arayal U."/>
            <person name="Lail K."/>
            <person name="Amirebrahimi M."/>
            <person name="Labutti K."/>
            <person name="Lipzen A."/>
            <person name="Riley R."/>
            <person name="Barry K."/>
            <person name="Henrissat B."/>
            <person name="Grigoriev I.V."/>
            <person name="Herr J.R."/>
            <person name="Aime M.C."/>
        </authorList>
    </citation>
    <scope>NUCLEOTIDE SEQUENCE</scope>
    <source>
        <strain evidence="3">MCA 3950</strain>
    </source>
</reference>
<dbReference type="OrthoDB" id="2774821at2759"/>
<comment type="caution">
    <text evidence="3">The sequence shown here is derived from an EMBL/GenBank/DDBJ whole genome shotgun (WGS) entry which is preliminary data.</text>
</comment>
<dbReference type="InterPro" id="IPR000571">
    <property type="entry name" value="Znf_CCCH"/>
</dbReference>
<keyword evidence="1" id="KW-0863">Zinc-finger</keyword>
<dbReference type="RefSeq" id="XP_043043342.1">
    <property type="nucleotide sequence ID" value="XM_043185538.1"/>
</dbReference>
<keyword evidence="1" id="KW-0862">Zinc</keyword>
<dbReference type="GO" id="GO:0008270">
    <property type="term" value="F:zinc ion binding"/>
    <property type="evidence" value="ECO:0007669"/>
    <property type="project" value="UniProtKB-KW"/>
</dbReference>
<evidence type="ECO:0000256" key="1">
    <source>
        <dbReference type="PROSITE-ProRule" id="PRU00723"/>
    </source>
</evidence>
<evidence type="ECO:0000313" key="4">
    <source>
        <dbReference type="Proteomes" id="UP000812287"/>
    </source>
</evidence>
<dbReference type="EMBL" id="MU250527">
    <property type="protein sequence ID" value="KAG7449842.1"/>
    <property type="molecule type" value="Genomic_DNA"/>
</dbReference>
<dbReference type="AlphaFoldDB" id="A0A9P8AXE0"/>
<protein>
    <recommendedName>
        <fullName evidence="2">C3H1-type domain-containing protein</fullName>
    </recommendedName>
</protein>
<dbReference type="GeneID" id="66107835"/>
<organism evidence="3 4">
    <name type="scientific">Guyanagaster necrorhizus</name>
    <dbReference type="NCBI Taxonomy" id="856835"/>
    <lineage>
        <taxon>Eukaryota</taxon>
        <taxon>Fungi</taxon>
        <taxon>Dikarya</taxon>
        <taxon>Basidiomycota</taxon>
        <taxon>Agaricomycotina</taxon>
        <taxon>Agaricomycetes</taxon>
        <taxon>Agaricomycetidae</taxon>
        <taxon>Agaricales</taxon>
        <taxon>Marasmiineae</taxon>
        <taxon>Physalacriaceae</taxon>
        <taxon>Guyanagaster</taxon>
    </lineage>
</organism>
<dbReference type="Proteomes" id="UP000812287">
    <property type="component" value="Unassembled WGS sequence"/>
</dbReference>
<keyword evidence="1" id="KW-0479">Metal-binding</keyword>
<evidence type="ECO:0000313" key="3">
    <source>
        <dbReference type="EMBL" id="KAG7449842.1"/>
    </source>
</evidence>
<sequence length="200" mass="22669">MVIQHDLRASDVYKLDLRHRGKTERKTLEFNGTKLELFNDDAALKEYKTLNSIIDPLSTYFSILIMHAQPSGKSALLGIQVFCFTAHLSRIASEYEWHAVVSYHMAFFTKRCREVMDGDYAGWGKIDLEFRGEHLFPYRKAKATTSPMAGKGLLGTDRTAPCRNSNLGRCIGKKCPWSHPHSCTTCNKTDHGAYNHPRTA</sequence>
<keyword evidence="4" id="KW-1185">Reference proteome</keyword>
<proteinExistence type="predicted"/>